<gene>
    <name evidence="2" type="ORF">H9751_01000</name>
</gene>
<evidence type="ECO:0000256" key="1">
    <source>
        <dbReference type="SAM" id="Phobius"/>
    </source>
</evidence>
<organism evidence="2 3">
    <name type="scientific">Candidatus Corynebacterium faecigallinarum</name>
    <dbReference type="NCBI Taxonomy" id="2838528"/>
    <lineage>
        <taxon>Bacteria</taxon>
        <taxon>Bacillati</taxon>
        <taxon>Actinomycetota</taxon>
        <taxon>Actinomycetes</taxon>
        <taxon>Mycobacteriales</taxon>
        <taxon>Corynebacteriaceae</taxon>
        <taxon>Corynebacterium</taxon>
    </lineage>
</organism>
<proteinExistence type="predicted"/>
<dbReference type="EMBL" id="DWVP01000001">
    <property type="protein sequence ID" value="HJC84133.1"/>
    <property type="molecule type" value="Genomic_DNA"/>
</dbReference>
<dbReference type="Proteomes" id="UP000823858">
    <property type="component" value="Unassembled WGS sequence"/>
</dbReference>
<feature type="transmembrane region" description="Helical" evidence="1">
    <location>
        <begin position="28"/>
        <end position="50"/>
    </location>
</feature>
<keyword evidence="1" id="KW-1133">Transmembrane helix</keyword>
<dbReference type="AlphaFoldDB" id="A0A9D2TNY0"/>
<sequence>MFSGEPEYLDGYVPTSWDSQHSSLQRSLTWIGMALILLAAAAAGLFVYGFASDSVGSQENGIMLGTVGAVVAVVVLLAAFASVHFGRSSYRDYKKRTGRVH</sequence>
<evidence type="ECO:0000313" key="2">
    <source>
        <dbReference type="EMBL" id="HJC84133.1"/>
    </source>
</evidence>
<keyword evidence="1" id="KW-0472">Membrane</keyword>
<protein>
    <submittedName>
        <fullName evidence="2">Uncharacterized protein</fullName>
    </submittedName>
</protein>
<evidence type="ECO:0000313" key="3">
    <source>
        <dbReference type="Proteomes" id="UP000823858"/>
    </source>
</evidence>
<name>A0A9D2TNY0_9CORY</name>
<reference evidence="2" key="2">
    <citation type="submission" date="2021-04" db="EMBL/GenBank/DDBJ databases">
        <authorList>
            <person name="Gilroy R."/>
        </authorList>
    </citation>
    <scope>NUCLEOTIDE SEQUENCE</scope>
    <source>
        <strain evidence="2">ChiHjej13B12-4958</strain>
    </source>
</reference>
<comment type="caution">
    <text evidence="2">The sequence shown here is derived from an EMBL/GenBank/DDBJ whole genome shotgun (WGS) entry which is preliminary data.</text>
</comment>
<reference evidence="2" key="1">
    <citation type="journal article" date="2021" name="PeerJ">
        <title>Extensive microbial diversity within the chicken gut microbiome revealed by metagenomics and culture.</title>
        <authorList>
            <person name="Gilroy R."/>
            <person name="Ravi A."/>
            <person name="Getino M."/>
            <person name="Pursley I."/>
            <person name="Horton D.L."/>
            <person name="Alikhan N.F."/>
            <person name="Baker D."/>
            <person name="Gharbi K."/>
            <person name="Hall N."/>
            <person name="Watson M."/>
            <person name="Adriaenssens E.M."/>
            <person name="Foster-Nyarko E."/>
            <person name="Jarju S."/>
            <person name="Secka A."/>
            <person name="Antonio M."/>
            <person name="Oren A."/>
            <person name="Chaudhuri R.R."/>
            <person name="La Ragione R."/>
            <person name="Hildebrand F."/>
            <person name="Pallen M.J."/>
        </authorList>
    </citation>
    <scope>NUCLEOTIDE SEQUENCE</scope>
    <source>
        <strain evidence="2">ChiHjej13B12-4958</strain>
    </source>
</reference>
<keyword evidence="1" id="KW-0812">Transmembrane</keyword>
<accession>A0A9D2TNY0</accession>
<feature type="transmembrane region" description="Helical" evidence="1">
    <location>
        <begin position="62"/>
        <end position="86"/>
    </location>
</feature>